<dbReference type="RefSeq" id="XP_031565696.1">
    <property type="nucleotide sequence ID" value="XM_031709836.1"/>
</dbReference>
<dbReference type="InParanoid" id="A0A6P8IG68"/>
<dbReference type="AlphaFoldDB" id="A0A6P8IG68"/>
<keyword evidence="2" id="KW-1185">Reference proteome</keyword>
<dbReference type="OrthoDB" id="6118920at2759"/>
<sequence length="216" mass="25010">MLPVKSRDNNSPVVQEEDSQICNNIRIFLCGAHSVGKTTLAKEIVKETNVYMMTEIARKIIRDKGMKREDFEPKSHPEKFFELQRLIIEAQAKKERENDEVGLNYVSDRGIDPVVYASLYIGKEAADRLLRLSETKEIIRRYQSSLVFVIKPFPECIVEDGVRLRPNINEMNDFTTTMENLLYQLSIPYTIINVLDLKERVKIVQSEINKRQKSTG</sequence>
<feature type="domain" description="NadR/Ttd14 AAA" evidence="1">
    <location>
        <begin position="26"/>
        <end position="200"/>
    </location>
</feature>
<evidence type="ECO:0000313" key="3">
    <source>
        <dbReference type="RefSeq" id="XP_031565696.1"/>
    </source>
</evidence>
<reference evidence="3" key="1">
    <citation type="submission" date="2025-08" db="UniProtKB">
        <authorList>
            <consortium name="RefSeq"/>
        </authorList>
    </citation>
    <scope>IDENTIFICATION</scope>
    <source>
        <tissue evidence="3">Tentacle</tissue>
    </source>
</reference>
<dbReference type="Proteomes" id="UP000515163">
    <property type="component" value="Unplaced"/>
</dbReference>
<protein>
    <submittedName>
        <fullName evidence="3">Uncharacterized protein LOC116300872</fullName>
    </submittedName>
</protein>
<dbReference type="KEGG" id="aten:116300872"/>
<dbReference type="GeneID" id="116300872"/>
<dbReference type="Gene3D" id="3.40.50.300">
    <property type="entry name" value="P-loop containing nucleotide triphosphate hydrolases"/>
    <property type="match status" value="1"/>
</dbReference>
<accession>A0A6P8IG68</accession>
<proteinExistence type="predicted"/>
<gene>
    <name evidence="3" type="primary">LOC116300872</name>
</gene>
<dbReference type="InterPro" id="IPR027417">
    <property type="entry name" value="P-loop_NTPase"/>
</dbReference>
<dbReference type="Pfam" id="PF13521">
    <property type="entry name" value="AAA_28"/>
    <property type="match status" value="1"/>
</dbReference>
<dbReference type="SUPFAM" id="SSF52540">
    <property type="entry name" value="P-loop containing nucleoside triphosphate hydrolases"/>
    <property type="match status" value="1"/>
</dbReference>
<evidence type="ECO:0000313" key="2">
    <source>
        <dbReference type="Proteomes" id="UP000515163"/>
    </source>
</evidence>
<organism evidence="2 3">
    <name type="scientific">Actinia tenebrosa</name>
    <name type="common">Australian red waratah sea anemone</name>
    <dbReference type="NCBI Taxonomy" id="6105"/>
    <lineage>
        <taxon>Eukaryota</taxon>
        <taxon>Metazoa</taxon>
        <taxon>Cnidaria</taxon>
        <taxon>Anthozoa</taxon>
        <taxon>Hexacorallia</taxon>
        <taxon>Actiniaria</taxon>
        <taxon>Actiniidae</taxon>
        <taxon>Actinia</taxon>
    </lineage>
</organism>
<evidence type="ECO:0000259" key="1">
    <source>
        <dbReference type="Pfam" id="PF13521"/>
    </source>
</evidence>
<name>A0A6P8IG68_ACTTE</name>
<dbReference type="InterPro" id="IPR038727">
    <property type="entry name" value="NadR/Ttd14_AAA_dom"/>
</dbReference>